<keyword evidence="2" id="KW-1185">Reference proteome</keyword>
<evidence type="ECO:0000313" key="1">
    <source>
        <dbReference type="EMBL" id="ACB76181.1"/>
    </source>
</evidence>
<name>B1ZY32_OPITP</name>
<dbReference type="KEGG" id="ote:Oter_2900"/>
<gene>
    <name evidence="1" type="ordered locus">Oter_2900</name>
</gene>
<dbReference type="Proteomes" id="UP000007013">
    <property type="component" value="Chromosome"/>
</dbReference>
<dbReference type="AlphaFoldDB" id="B1ZY32"/>
<dbReference type="OrthoDB" id="194485at2"/>
<dbReference type="EMBL" id="CP001032">
    <property type="protein sequence ID" value="ACB76181.1"/>
    <property type="molecule type" value="Genomic_DNA"/>
</dbReference>
<accession>B1ZY32</accession>
<dbReference type="STRING" id="452637.Oter_2900"/>
<reference evidence="1 2" key="1">
    <citation type="journal article" date="2011" name="J. Bacteriol.">
        <title>Genome sequence of the verrucomicrobium Opitutus terrae PB90-1, an abundant inhabitant of rice paddy soil ecosystems.</title>
        <authorList>
            <person name="van Passel M.W."/>
            <person name="Kant R."/>
            <person name="Palva A."/>
            <person name="Copeland A."/>
            <person name="Lucas S."/>
            <person name="Lapidus A."/>
            <person name="Glavina del Rio T."/>
            <person name="Pitluck S."/>
            <person name="Goltsman E."/>
            <person name="Clum A."/>
            <person name="Sun H."/>
            <person name="Schmutz J."/>
            <person name="Larimer F.W."/>
            <person name="Land M.L."/>
            <person name="Hauser L."/>
            <person name="Kyrpides N."/>
            <person name="Mikhailova N."/>
            <person name="Richardson P.P."/>
            <person name="Janssen P.H."/>
            <person name="de Vos W.M."/>
            <person name="Smidt H."/>
        </authorList>
    </citation>
    <scope>NUCLEOTIDE SEQUENCE [LARGE SCALE GENOMIC DNA]</scope>
    <source>
        <strain evidence="2">DSM 11246 / JCM 15787 / PB90-1</strain>
    </source>
</reference>
<organism evidence="1 2">
    <name type="scientific">Opitutus terrae (strain DSM 11246 / JCM 15787 / PB90-1)</name>
    <dbReference type="NCBI Taxonomy" id="452637"/>
    <lineage>
        <taxon>Bacteria</taxon>
        <taxon>Pseudomonadati</taxon>
        <taxon>Verrucomicrobiota</taxon>
        <taxon>Opitutia</taxon>
        <taxon>Opitutales</taxon>
        <taxon>Opitutaceae</taxon>
        <taxon>Opitutus</taxon>
    </lineage>
</organism>
<dbReference type="HOGENOM" id="CLU_1524488_0_0_0"/>
<sequence length="183" mass="20331">MLVSLRTAPALLTGVFALGFLTPLQGAAPSSLAGHWRYDAARSTELSPWQSFDLTVTIAGDKISLQRRLGWARRDFEDRTDIDLSQPVSIVAAPWWPDNRHLGAYASAEHPKRIRAQWLDEGRILRVSTDQVLATQQGPREVNVLADYKVSASGTQLVVTELRSTRNRPIVYVFNRVSPAAQP</sequence>
<evidence type="ECO:0000313" key="2">
    <source>
        <dbReference type="Proteomes" id="UP000007013"/>
    </source>
</evidence>
<proteinExistence type="predicted"/>
<protein>
    <submittedName>
        <fullName evidence="1">Uncharacterized protein</fullName>
    </submittedName>
</protein>
<dbReference type="RefSeq" id="WP_012375716.1">
    <property type="nucleotide sequence ID" value="NC_010571.1"/>
</dbReference>